<reference evidence="7 8" key="1">
    <citation type="submission" date="2019-02" db="EMBL/GenBank/DDBJ databases">
        <title>Closed genome of Sporomusa termitida DSM 4440.</title>
        <authorList>
            <person name="Poehlein A."/>
            <person name="Daniel R."/>
        </authorList>
    </citation>
    <scope>NUCLEOTIDE SEQUENCE [LARGE SCALE GENOMIC DNA]</scope>
    <source>
        <strain evidence="7 8">DSM 4440</strain>
    </source>
</reference>
<protein>
    <submittedName>
        <fullName evidence="7">Curli production assembly/transport component CsgG</fullName>
    </submittedName>
</protein>
<proteinExistence type="predicted"/>
<evidence type="ECO:0000256" key="1">
    <source>
        <dbReference type="ARBA" id="ARBA00022475"/>
    </source>
</evidence>
<evidence type="ECO:0000256" key="2">
    <source>
        <dbReference type="ARBA" id="ARBA00022729"/>
    </source>
</evidence>
<dbReference type="Pfam" id="PF16538">
    <property type="entry name" value="FlgT_C"/>
    <property type="match status" value="1"/>
</dbReference>
<dbReference type="PANTHER" id="PTHR41164">
    <property type="entry name" value="CURLI PRODUCTION ASSEMBLY/TRANSPORT COMPONENT CSGG"/>
    <property type="match status" value="1"/>
</dbReference>
<keyword evidence="4" id="KW-0564">Palmitate</keyword>
<dbReference type="Gene3D" id="3.40.50.10610">
    <property type="entry name" value="ABC-type transport auxiliary lipoprotein component"/>
    <property type="match status" value="1"/>
</dbReference>
<dbReference type="InterPro" id="IPR038165">
    <property type="entry name" value="FlgT_C_sf"/>
</dbReference>
<evidence type="ECO:0000256" key="3">
    <source>
        <dbReference type="ARBA" id="ARBA00023136"/>
    </source>
</evidence>
<evidence type="ECO:0000256" key="4">
    <source>
        <dbReference type="ARBA" id="ARBA00023139"/>
    </source>
</evidence>
<dbReference type="InterPro" id="IPR032388">
    <property type="entry name" value="FlgT_C"/>
</dbReference>
<dbReference type="EMBL" id="CP036259">
    <property type="protein sequence ID" value="QDR83183.1"/>
    <property type="molecule type" value="Genomic_DNA"/>
</dbReference>
<evidence type="ECO:0000259" key="6">
    <source>
        <dbReference type="Pfam" id="PF16538"/>
    </source>
</evidence>
<evidence type="ECO:0000313" key="8">
    <source>
        <dbReference type="Proteomes" id="UP000320776"/>
    </source>
</evidence>
<name>A0A517E0P9_9FIRM</name>
<dbReference type="InterPro" id="IPR005534">
    <property type="entry name" value="Curli_assmbl/transp-comp_CsgG"/>
</dbReference>
<keyword evidence="2" id="KW-0732">Signal</keyword>
<gene>
    <name evidence="7" type="ORF">SPTER_46610</name>
</gene>
<keyword evidence="1" id="KW-1003">Cell membrane</keyword>
<accession>A0A517E0P9</accession>
<dbReference type="Gene3D" id="2.40.10.410">
    <property type="entry name" value="FlgT, C-terminal domain"/>
    <property type="match status" value="1"/>
</dbReference>
<feature type="domain" description="Flagellar assembly protein T C-terminal" evidence="6">
    <location>
        <begin position="211"/>
        <end position="285"/>
    </location>
</feature>
<organism evidence="7 8">
    <name type="scientific">Sporomusa termitida</name>
    <dbReference type="NCBI Taxonomy" id="2377"/>
    <lineage>
        <taxon>Bacteria</taxon>
        <taxon>Bacillati</taxon>
        <taxon>Bacillota</taxon>
        <taxon>Negativicutes</taxon>
        <taxon>Selenomonadales</taxon>
        <taxon>Sporomusaceae</taxon>
        <taxon>Sporomusa</taxon>
    </lineage>
</organism>
<dbReference type="KEGG" id="sted:SPTER_46610"/>
<evidence type="ECO:0000313" key="7">
    <source>
        <dbReference type="EMBL" id="QDR83183.1"/>
    </source>
</evidence>
<keyword evidence="3" id="KW-0472">Membrane</keyword>
<dbReference type="Proteomes" id="UP000320776">
    <property type="component" value="Chromosome"/>
</dbReference>
<sequence length="288" mass="31209">MSKKNIPVLLLILFLFTCLIGVMSPSTAWAGEKKRIGIVDFENASQVSDRALGRGVCDTLVNELVKNKSYLVIEREQLAQMMREKKLGLDGFSTGPAQYVKFDGLDYLVVGKIVEAGAEQVNLFGLATQTQVKVVLSVRMIDANSGNILWAEQADGTVSLGSLNDNSGRPIFAQGQSNSAFSEAARKAVIKVVDKINQVNPLEGFVVQISGKKVYIDLGREHGVQPGQSYIIFREGKLIIHPVTGRVLGAEKFDIATIKITSVENDMAIGEVQGSALGIQASDKVRKK</sequence>
<dbReference type="PANTHER" id="PTHR41164:SF1">
    <property type="entry name" value="CURLI PRODUCTION ASSEMBLY_TRANSPORT COMPONENT CSGG"/>
    <property type="match status" value="1"/>
</dbReference>
<dbReference type="AlphaFoldDB" id="A0A517E0P9"/>
<dbReference type="Pfam" id="PF03783">
    <property type="entry name" value="CsgG"/>
    <property type="match status" value="1"/>
</dbReference>
<evidence type="ECO:0000256" key="5">
    <source>
        <dbReference type="ARBA" id="ARBA00023288"/>
    </source>
</evidence>
<dbReference type="GO" id="GO:0030288">
    <property type="term" value="C:outer membrane-bounded periplasmic space"/>
    <property type="evidence" value="ECO:0007669"/>
    <property type="project" value="InterPro"/>
</dbReference>
<keyword evidence="5" id="KW-0449">Lipoprotein</keyword>
<keyword evidence="8" id="KW-1185">Reference proteome</keyword>